<accession>A0A3B0CGD3</accession>
<dbReference type="AlphaFoldDB" id="A0A3B0CGD3"/>
<dbReference type="EMBL" id="RBCJ01000001">
    <property type="protein sequence ID" value="RKN83359.1"/>
    <property type="molecule type" value="Genomic_DNA"/>
</dbReference>
<reference evidence="1 2" key="1">
    <citation type="submission" date="2018-10" db="EMBL/GenBank/DDBJ databases">
        <title>Ulvibacterium marinum gen. nov., sp. nov., a novel marine bacterium of the family Flavobacteriaceae, isolated from a culture of the green alga Ulva prolifera.</title>
        <authorList>
            <person name="Zhang Z."/>
        </authorList>
    </citation>
    <scope>NUCLEOTIDE SEQUENCE [LARGE SCALE GENOMIC DNA]</scope>
    <source>
        <strain evidence="1 2">CCMM003</strain>
    </source>
</reference>
<evidence type="ECO:0000313" key="1">
    <source>
        <dbReference type="EMBL" id="RKN83359.1"/>
    </source>
</evidence>
<gene>
    <name evidence="1" type="ORF">D7Z94_05915</name>
</gene>
<keyword evidence="2" id="KW-1185">Reference proteome</keyword>
<dbReference type="Proteomes" id="UP000276603">
    <property type="component" value="Unassembled WGS sequence"/>
</dbReference>
<organism evidence="1 2">
    <name type="scientific">Ulvibacterium marinum</name>
    <dbReference type="NCBI Taxonomy" id="2419782"/>
    <lineage>
        <taxon>Bacteria</taxon>
        <taxon>Pseudomonadati</taxon>
        <taxon>Bacteroidota</taxon>
        <taxon>Flavobacteriia</taxon>
        <taxon>Flavobacteriales</taxon>
        <taxon>Flavobacteriaceae</taxon>
        <taxon>Ulvibacterium</taxon>
    </lineage>
</organism>
<name>A0A3B0CGD3_9FLAO</name>
<comment type="caution">
    <text evidence="1">The sequence shown here is derived from an EMBL/GenBank/DDBJ whole genome shotgun (WGS) entry which is preliminary data.</text>
</comment>
<proteinExistence type="predicted"/>
<protein>
    <submittedName>
        <fullName evidence="1">Uncharacterized protein</fullName>
    </submittedName>
</protein>
<sequence>MFISEKFNVVKNVHKNFIIILVLCMDLVRIHLQLSVLNLNPTNMKKITLAVIFIFSLNTIYSQATGASALIVLDEIDASIKEHLQSIDNLATNAIGNGGNMLLSISARLRKDINETIGNTDIALRENQLNIYNQLLGLVNDFNVAIETNLDRVDLTATRISQAASDLVFKKREPTIFKYKTQKFIQGFDNEYTLAVKGNSFDRSYDVYIVLNDNKIKPIQSNYSELIFKIDAASLKPNVKNENYVSGKIIFKWKDGWIFKSDRTSVENFFIPIIPLKLGTAQVYFEQELPKKKLSEPLSYGCSCSTGKSSITGSKRKSSTAFNVLPTGGRKIDINSIKVTDWRQRYGGSYGFEHKTEQQIKGSISCNSDGKSYGGGGFSTLTFTYNEFEIIYEVTQDSTTIKDLTTANPVLFDLPDPVDGKNPNIKYVEVKTYDNKTFTLVPNSVNELFSLKLNPATHDVLVEWKN</sequence>
<evidence type="ECO:0000313" key="2">
    <source>
        <dbReference type="Proteomes" id="UP000276603"/>
    </source>
</evidence>